<reference evidence="2 3" key="1">
    <citation type="submission" date="2021-01" db="EMBL/GenBank/DDBJ databases">
        <title>Whole genome shotgun sequence of Asanoa iriomotensis NBRC 100142.</title>
        <authorList>
            <person name="Komaki H."/>
            <person name="Tamura T."/>
        </authorList>
    </citation>
    <scope>NUCLEOTIDE SEQUENCE [LARGE SCALE GENOMIC DNA]</scope>
    <source>
        <strain evidence="2 3">NBRC 100142</strain>
    </source>
</reference>
<evidence type="ECO:0000313" key="2">
    <source>
        <dbReference type="EMBL" id="GIF58109.1"/>
    </source>
</evidence>
<sequence length="189" mass="19443">MRRVLQLLGTSVLRSRLGVAVVLAIVVLGIVGVARVVAGPEGRSTGNLQPVETSTAEASADSREGDDGVVEPAPTSSTKLDPGPSLSPGGAKPETVAEAFAEAWLDRTAKADAWHAALVPNATAELATKLEGVDPVVVPAQRLTGPPKVVPQGSGLAEVSYPVDSGTLVLRMVVGQGRWLVDGVDWERG</sequence>
<accession>A0ABQ4C5T0</accession>
<dbReference type="EMBL" id="BONC01000029">
    <property type="protein sequence ID" value="GIF58109.1"/>
    <property type="molecule type" value="Genomic_DNA"/>
</dbReference>
<feature type="region of interest" description="Disordered" evidence="1">
    <location>
        <begin position="41"/>
        <end position="93"/>
    </location>
</feature>
<dbReference type="RefSeq" id="WP_203704462.1">
    <property type="nucleotide sequence ID" value="NZ_BAAALU010000015.1"/>
</dbReference>
<evidence type="ECO:0008006" key="4">
    <source>
        <dbReference type="Google" id="ProtNLM"/>
    </source>
</evidence>
<comment type="caution">
    <text evidence="2">The sequence shown here is derived from an EMBL/GenBank/DDBJ whole genome shotgun (WGS) entry which is preliminary data.</text>
</comment>
<evidence type="ECO:0000256" key="1">
    <source>
        <dbReference type="SAM" id="MobiDB-lite"/>
    </source>
</evidence>
<dbReference type="Proteomes" id="UP000624325">
    <property type="component" value="Unassembled WGS sequence"/>
</dbReference>
<proteinExistence type="predicted"/>
<gene>
    <name evidence="2" type="ORF">Air01nite_42040</name>
</gene>
<name>A0ABQ4C5T0_9ACTN</name>
<protein>
    <recommendedName>
        <fullName evidence="4">DUF3828 domain-containing protein</fullName>
    </recommendedName>
</protein>
<evidence type="ECO:0000313" key="3">
    <source>
        <dbReference type="Proteomes" id="UP000624325"/>
    </source>
</evidence>
<feature type="compositionally biased region" description="Polar residues" evidence="1">
    <location>
        <begin position="44"/>
        <end position="57"/>
    </location>
</feature>
<organism evidence="2 3">
    <name type="scientific">Asanoa iriomotensis</name>
    <dbReference type="NCBI Taxonomy" id="234613"/>
    <lineage>
        <taxon>Bacteria</taxon>
        <taxon>Bacillati</taxon>
        <taxon>Actinomycetota</taxon>
        <taxon>Actinomycetes</taxon>
        <taxon>Micromonosporales</taxon>
        <taxon>Micromonosporaceae</taxon>
        <taxon>Asanoa</taxon>
    </lineage>
</organism>
<keyword evidence="3" id="KW-1185">Reference proteome</keyword>